<dbReference type="Gene3D" id="1.10.8.1060">
    <property type="entry name" value="Corynebacterium glutamicum thioredoxin-dependent arsenate reductase, N-terminal domain"/>
    <property type="match status" value="1"/>
</dbReference>
<evidence type="ECO:0000313" key="4">
    <source>
        <dbReference type="Proteomes" id="UP001601992"/>
    </source>
</evidence>
<dbReference type="SMART" id="SM00226">
    <property type="entry name" value="LMWPc"/>
    <property type="match status" value="1"/>
</dbReference>
<comment type="caution">
    <text evidence="3">The sequence shown here is derived from an EMBL/GenBank/DDBJ whole genome shotgun (WGS) entry which is preliminary data.</text>
</comment>
<dbReference type="RefSeq" id="WP_051194252.1">
    <property type="nucleotide sequence ID" value="NZ_JBIAQY010000009.1"/>
</dbReference>
<dbReference type="InterPro" id="IPR048716">
    <property type="entry name" value="Phosphatase-like_N"/>
</dbReference>
<proteinExistence type="predicted"/>
<dbReference type="InterPro" id="IPR023485">
    <property type="entry name" value="Ptyr_pPase"/>
</dbReference>
<sequence length="228" mass="25082">MPERTHGAGYAEITPAYRLLDIVQSTALGRAERRLCCEFTILFEANTIHEYLYDSYAELGTQASVQLYLPLLAERFARQRLYARARVEGRIEHAIPVVLFLCTFNAGRSQMALGFFERYAQGRALAWSGGSEPSGGLNAAAVAAMAEAGIDISHEFPKSWTDEIIRAADVIVTMGCGDMCPLVPGIRYEDWIVDDPAGLSVAEVLPIRDEIGRRVRDLLASLDLPVAC</sequence>
<dbReference type="PANTHER" id="PTHR43428:SF1">
    <property type="entry name" value="ARSENATE REDUCTASE"/>
    <property type="match status" value="1"/>
</dbReference>
<dbReference type="Gene3D" id="3.40.50.2300">
    <property type="match status" value="1"/>
</dbReference>
<evidence type="ECO:0000259" key="2">
    <source>
        <dbReference type="SMART" id="SM00226"/>
    </source>
</evidence>
<dbReference type="Pfam" id="PF01451">
    <property type="entry name" value="LMWPc"/>
    <property type="match status" value="1"/>
</dbReference>
<feature type="domain" description="Phosphotyrosine protein phosphatase I" evidence="2">
    <location>
        <begin position="96"/>
        <end position="221"/>
    </location>
</feature>
<dbReference type="InterPro" id="IPR036196">
    <property type="entry name" value="Ptyr_pPase_sf"/>
</dbReference>
<dbReference type="NCBIfam" id="NF046112">
    <property type="entry name" value="MSMEG_6209_Nter"/>
    <property type="match status" value="1"/>
</dbReference>
<accession>A0ABW6S3X6</accession>
<evidence type="ECO:0000256" key="1">
    <source>
        <dbReference type="ARBA" id="ARBA00022849"/>
    </source>
</evidence>
<evidence type="ECO:0000313" key="3">
    <source>
        <dbReference type="EMBL" id="MFF3570992.1"/>
    </source>
</evidence>
<protein>
    <submittedName>
        <fullName evidence="3">Three-helix bundle dimerization domain-containing protein</fullName>
    </submittedName>
</protein>
<keyword evidence="4" id="KW-1185">Reference proteome</keyword>
<reference evidence="3 4" key="1">
    <citation type="submission" date="2024-10" db="EMBL/GenBank/DDBJ databases">
        <title>The Natural Products Discovery Center: Release of the First 8490 Sequenced Strains for Exploring Actinobacteria Biosynthetic Diversity.</title>
        <authorList>
            <person name="Kalkreuter E."/>
            <person name="Kautsar S.A."/>
            <person name="Yang D."/>
            <person name="Bader C.D."/>
            <person name="Teijaro C.N."/>
            <person name="Fluegel L."/>
            <person name="Davis C.M."/>
            <person name="Simpson J.R."/>
            <person name="Lauterbach L."/>
            <person name="Steele A.D."/>
            <person name="Gui C."/>
            <person name="Meng S."/>
            <person name="Li G."/>
            <person name="Viehrig K."/>
            <person name="Ye F."/>
            <person name="Su P."/>
            <person name="Kiefer A.F."/>
            <person name="Nichols A."/>
            <person name="Cepeda A.J."/>
            <person name="Yan W."/>
            <person name="Fan B."/>
            <person name="Jiang Y."/>
            <person name="Adhikari A."/>
            <person name="Zheng C.-J."/>
            <person name="Schuster L."/>
            <person name="Cowan T.M."/>
            <person name="Smanski M.J."/>
            <person name="Chevrette M.G."/>
            <person name="De Carvalho L.P.S."/>
            <person name="Shen B."/>
        </authorList>
    </citation>
    <scope>NUCLEOTIDE SEQUENCE [LARGE SCALE GENOMIC DNA]</scope>
    <source>
        <strain evidence="3 4">NPDC002593</strain>
    </source>
</reference>
<dbReference type="PANTHER" id="PTHR43428">
    <property type="entry name" value="ARSENATE REDUCTASE"/>
    <property type="match status" value="1"/>
</dbReference>
<dbReference type="EMBL" id="JBIAQY010000009">
    <property type="protein sequence ID" value="MFF3570992.1"/>
    <property type="molecule type" value="Genomic_DNA"/>
</dbReference>
<keyword evidence="1" id="KW-0059">Arsenical resistance</keyword>
<gene>
    <name evidence="3" type="ORF">ACFYXQ_24745</name>
</gene>
<dbReference type="Proteomes" id="UP001601992">
    <property type="component" value="Unassembled WGS sequence"/>
</dbReference>
<name>A0ABW6S3X6_9NOCA</name>
<organism evidence="3 4">
    <name type="scientific">Nocardia jiangxiensis</name>
    <dbReference type="NCBI Taxonomy" id="282685"/>
    <lineage>
        <taxon>Bacteria</taxon>
        <taxon>Bacillati</taxon>
        <taxon>Actinomycetota</taxon>
        <taxon>Actinomycetes</taxon>
        <taxon>Mycobacteriales</taxon>
        <taxon>Nocardiaceae</taxon>
        <taxon>Nocardia</taxon>
    </lineage>
</organism>
<dbReference type="Pfam" id="PF21234">
    <property type="entry name" value="Phosphatase-like_N"/>
    <property type="match status" value="1"/>
</dbReference>
<dbReference type="SUPFAM" id="SSF52788">
    <property type="entry name" value="Phosphotyrosine protein phosphatases I"/>
    <property type="match status" value="1"/>
</dbReference>